<sequence>MDEIAARTRLSHGSLRYRRWKRDATSPPLWRNGRGLVAWASERDEWLAAERARDEAHHNPPDPIPA</sequence>
<reference evidence="1 2" key="1">
    <citation type="submission" date="2018-01" db="EMBL/GenBank/DDBJ databases">
        <title>Draft genome sequence of Sphaerisporangium sp. 7K107.</title>
        <authorList>
            <person name="Sahin N."/>
            <person name="Saygin H."/>
            <person name="Ay H."/>
        </authorList>
    </citation>
    <scope>NUCLEOTIDE SEQUENCE [LARGE SCALE GENOMIC DNA]</scope>
    <source>
        <strain evidence="1 2">7K107</strain>
    </source>
</reference>
<gene>
    <name evidence="1" type="ORF">C1I98_02890</name>
</gene>
<keyword evidence="2" id="KW-1185">Reference proteome</keyword>
<comment type="caution">
    <text evidence="1">The sequence shown here is derived from an EMBL/GenBank/DDBJ whole genome shotgun (WGS) entry which is preliminary data.</text>
</comment>
<protein>
    <submittedName>
        <fullName evidence="1">Uncharacterized protein</fullName>
    </submittedName>
</protein>
<dbReference type="EMBL" id="POUA01000012">
    <property type="protein sequence ID" value="PZG55652.1"/>
    <property type="molecule type" value="Genomic_DNA"/>
</dbReference>
<evidence type="ECO:0000313" key="1">
    <source>
        <dbReference type="EMBL" id="PZG55652.1"/>
    </source>
</evidence>
<accession>A0A2W2H597</accession>
<evidence type="ECO:0000313" key="2">
    <source>
        <dbReference type="Proteomes" id="UP000248544"/>
    </source>
</evidence>
<dbReference type="Proteomes" id="UP000248544">
    <property type="component" value="Unassembled WGS sequence"/>
</dbReference>
<name>A0A2W2H597_9ACTN</name>
<proteinExistence type="predicted"/>
<dbReference type="AlphaFoldDB" id="A0A2W2H597"/>
<dbReference type="RefSeq" id="WP_111165492.1">
    <property type="nucleotide sequence ID" value="NZ_POUA01000012.1"/>
</dbReference>
<organism evidence="1 2">
    <name type="scientific">Spongiactinospora gelatinilytica</name>
    <dbReference type="NCBI Taxonomy" id="2666298"/>
    <lineage>
        <taxon>Bacteria</taxon>
        <taxon>Bacillati</taxon>
        <taxon>Actinomycetota</taxon>
        <taxon>Actinomycetes</taxon>
        <taxon>Streptosporangiales</taxon>
        <taxon>Streptosporangiaceae</taxon>
        <taxon>Spongiactinospora</taxon>
    </lineage>
</organism>